<feature type="domain" description="S-adenosyl-l-methionine hydroxide adenosyltransferase N-terminal" evidence="3">
    <location>
        <begin position="5"/>
        <end position="153"/>
    </location>
</feature>
<dbReference type="RefSeq" id="WP_125118109.1">
    <property type="nucleotide sequence ID" value="NZ_AP019309.1"/>
</dbReference>
<dbReference type="SUPFAM" id="SSF101852">
    <property type="entry name" value="Bacterial fluorinating enzyme, C-terminal domain"/>
    <property type="match status" value="1"/>
</dbReference>
<keyword evidence="6" id="KW-1185">Reference proteome</keyword>
<dbReference type="Pfam" id="PF20257">
    <property type="entry name" value="SAM_HAT_C"/>
    <property type="match status" value="1"/>
</dbReference>
<dbReference type="Pfam" id="PF01887">
    <property type="entry name" value="SAM_HAT_N"/>
    <property type="match status" value="1"/>
</dbReference>
<dbReference type="Gene3D" id="2.40.30.90">
    <property type="entry name" value="Bacterial fluorinating enzyme like"/>
    <property type="match status" value="1"/>
</dbReference>
<dbReference type="AlphaFoldDB" id="A0A3G9JJG7"/>
<organism evidence="5 6">
    <name type="scientific">Intestinibaculum porci</name>
    <dbReference type="NCBI Taxonomy" id="2487118"/>
    <lineage>
        <taxon>Bacteria</taxon>
        <taxon>Bacillati</taxon>
        <taxon>Bacillota</taxon>
        <taxon>Erysipelotrichia</taxon>
        <taxon>Erysipelotrichales</taxon>
        <taxon>Erysipelotrichaceae</taxon>
        <taxon>Intestinibaculum</taxon>
    </lineage>
</organism>
<dbReference type="InterPro" id="IPR023227">
    <property type="entry name" value="SAM_OH_AdoTrfase_C_sf"/>
</dbReference>
<dbReference type="Proteomes" id="UP000268059">
    <property type="component" value="Chromosome"/>
</dbReference>
<dbReference type="InterPro" id="IPR046470">
    <property type="entry name" value="SAM_HAT_C"/>
</dbReference>
<dbReference type="InterPro" id="IPR023228">
    <property type="entry name" value="SAM_OH_AdoTrfase_N_sf"/>
</dbReference>
<evidence type="ECO:0000313" key="6">
    <source>
        <dbReference type="Proteomes" id="UP000268059"/>
    </source>
</evidence>
<dbReference type="Gene3D" id="3.40.50.10790">
    <property type="entry name" value="S-adenosyl-l-methionine hydroxide adenosyltransferase, N-terminal"/>
    <property type="match status" value="1"/>
</dbReference>
<dbReference type="GO" id="GO:0000428">
    <property type="term" value="C:DNA-directed RNA polymerase complex"/>
    <property type="evidence" value="ECO:0007669"/>
    <property type="project" value="UniProtKB-KW"/>
</dbReference>
<protein>
    <submittedName>
        <fullName evidence="5">DNA-directed RNA polymerase subunit delta</fullName>
    </submittedName>
</protein>
<gene>
    <name evidence="5" type="ORF">SG0102_00670</name>
</gene>
<evidence type="ECO:0000259" key="4">
    <source>
        <dbReference type="Pfam" id="PF20257"/>
    </source>
</evidence>
<dbReference type="InterPro" id="IPR002747">
    <property type="entry name" value="SAM_OH_AdoTrfase"/>
</dbReference>
<name>A0A3G9JJG7_9FIRM</name>
<evidence type="ECO:0000256" key="2">
    <source>
        <dbReference type="ARBA" id="ARBA00024035"/>
    </source>
</evidence>
<dbReference type="InterPro" id="IPR046469">
    <property type="entry name" value="SAM_HAT_N"/>
</dbReference>
<dbReference type="PANTHER" id="PTHR35092">
    <property type="entry name" value="CHLORINASE MJ1651"/>
    <property type="match status" value="1"/>
</dbReference>
<dbReference type="InParanoid" id="A0A3G9JJG7"/>
<evidence type="ECO:0000313" key="5">
    <source>
        <dbReference type="EMBL" id="BBH25133.1"/>
    </source>
</evidence>
<feature type="domain" description="S-adenosyl-l-methionine hydroxide adenosyltransferase C-terminal" evidence="4">
    <location>
        <begin position="179"/>
        <end position="272"/>
    </location>
</feature>
<dbReference type="EMBL" id="AP019309">
    <property type="protein sequence ID" value="BBH25133.1"/>
    <property type="molecule type" value="Genomic_DNA"/>
</dbReference>
<dbReference type="PIRSF" id="PIRSF006779">
    <property type="entry name" value="UCP006779"/>
    <property type="match status" value="1"/>
</dbReference>
<evidence type="ECO:0000259" key="3">
    <source>
        <dbReference type="Pfam" id="PF01887"/>
    </source>
</evidence>
<keyword evidence="1" id="KW-0949">S-adenosyl-L-methionine</keyword>
<evidence type="ECO:0000256" key="1">
    <source>
        <dbReference type="ARBA" id="ARBA00022691"/>
    </source>
</evidence>
<dbReference type="PANTHER" id="PTHR35092:SF1">
    <property type="entry name" value="CHLORINASE MJ1651"/>
    <property type="match status" value="1"/>
</dbReference>
<keyword evidence="5" id="KW-0240">DNA-directed RNA polymerase</keyword>
<sequence length="279" mass="30835">MNALIFQSDFGLGDGAVNAMYGVAHSVSPDLSIYDLTHDITPYDIWEASYRLVQSVNYWNPGTVFVSVVDPGVGSDRLSIVAKTKTGQYIVTPDNGTLTHLKLRLGIEEVRIIDESINRLANSDESYTFYGRDVYAYTGARLAAGVITFEEVGPLMNVEDIIELPTKEPSLEEGQVTGVIDILDVRFGSLWSNIPKALFKQLDIHFGDRVEVTISNGHRTLFKNTMIYAKSFADVYVGEALVYVNSLDNMAVAINQGSFARAYNIGTGTNWQITLKKTK</sequence>
<keyword evidence="5" id="KW-0804">Transcription</keyword>
<comment type="similarity">
    <text evidence="2">Belongs to the SAM hydrolase / SAM-dependent halogenase family.</text>
</comment>
<reference evidence="5 6" key="1">
    <citation type="submission" date="2018-11" db="EMBL/GenBank/DDBJ databases">
        <title>Novel Erysipelotrichaceae bacterium isolated from small intestine of a swine.</title>
        <authorList>
            <person name="Kim J.S."/>
            <person name="Choe H."/>
            <person name="Lee Y.R."/>
            <person name="Kim K.M."/>
            <person name="Park D.S."/>
        </authorList>
    </citation>
    <scope>NUCLEOTIDE SEQUENCE [LARGE SCALE GENOMIC DNA]</scope>
    <source>
        <strain evidence="5 6">SG0102</strain>
    </source>
</reference>
<accession>A0A3G9JJG7</accession>
<proteinExistence type="inferred from homology"/>
<dbReference type="KEGG" id="ebm:SG0102_00670"/>
<dbReference type="SUPFAM" id="SSF102522">
    <property type="entry name" value="Bacterial fluorinating enzyme, N-terminal domain"/>
    <property type="match status" value="1"/>
</dbReference>
<dbReference type="OrthoDB" id="9792195at2"/>